<dbReference type="EMBL" id="CP026652">
    <property type="protein sequence ID" value="AVH54932.1"/>
    <property type="molecule type" value="Genomic_DNA"/>
</dbReference>
<keyword evidence="7" id="KW-0812">Transmembrane</keyword>
<dbReference type="Proteomes" id="UP000238413">
    <property type="component" value="Chromosome"/>
</dbReference>
<dbReference type="InterPro" id="IPR017941">
    <property type="entry name" value="Rieske_2Fe-2S"/>
</dbReference>
<evidence type="ECO:0000256" key="7">
    <source>
        <dbReference type="SAM" id="Phobius"/>
    </source>
</evidence>
<protein>
    <submittedName>
        <fullName evidence="9">Rieske (2Fe-2S) protein</fullName>
    </submittedName>
</protein>
<evidence type="ECO:0000259" key="8">
    <source>
        <dbReference type="PROSITE" id="PS51296"/>
    </source>
</evidence>
<dbReference type="SUPFAM" id="SSF50022">
    <property type="entry name" value="ISP domain"/>
    <property type="match status" value="1"/>
</dbReference>
<keyword evidence="7" id="KW-1133">Transmembrane helix</keyword>
<organism evidence="9 10">
    <name type="scientific">Streptomyces dengpaensis</name>
    <dbReference type="NCBI Taxonomy" id="2049881"/>
    <lineage>
        <taxon>Bacteria</taxon>
        <taxon>Bacillati</taxon>
        <taxon>Actinomycetota</taxon>
        <taxon>Actinomycetes</taxon>
        <taxon>Kitasatosporales</taxon>
        <taxon>Streptomycetaceae</taxon>
        <taxon>Streptomyces</taxon>
    </lineage>
</organism>
<reference evidence="9 10" key="1">
    <citation type="submission" date="2018-02" db="EMBL/GenBank/DDBJ databases">
        <title>Complete genome sequence of Streptomyces dengpaensis, the producer of angucyclines.</title>
        <authorList>
            <person name="Yumei L."/>
        </authorList>
    </citation>
    <scope>NUCLEOTIDE SEQUENCE [LARGE SCALE GENOMIC DNA]</scope>
    <source>
        <strain evidence="9 10">XZHG99</strain>
    </source>
</reference>
<keyword evidence="4" id="KW-0411">Iron-sulfur</keyword>
<evidence type="ECO:0000313" key="9">
    <source>
        <dbReference type="EMBL" id="AVH54932.1"/>
    </source>
</evidence>
<comment type="cofactor">
    <cofactor evidence="5">
        <name>[2Fe-2S] cluster</name>
        <dbReference type="ChEBI" id="CHEBI:190135"/>
    </cofactor>
</comment>
<dbReference type="RefSeq" id="WP_099501257.1">
    <property type="nucleotide sequence ID" value="NZ_CP026652.1"/>
</dbReference>
<dbReference type="Gene3D" id="2.102.10.10">
    <property type="entry name" value="Rieske [2Fe-2S] iron-sulphur domain"/>
    <property type="match status" value="1"/>
</dbReference>
<evidence type="ECO:0000256" key="2">
    <source>
        <dbReference type="ARBA" id="ARBA00022723"/>
    </source>
</evidence>
<feature type="transmembrane region" description="Helical" evidence="7">
    <location>
        <begin position="144"/>
        <end position="166"/>
    </location>
</feature>
<keyword evidence="3" id="KW-0408">Iron</keyword>
<dbReference type="PROSITE" id="PS51296">
    <property type="entry name" value="RIESKE"/>
    <property type="match status" value="1"/>
</dbReference>
<evidence type="ECO:0000256" key="6">
    <source>
        <dbReference type="ARBA" id="ARBA00038001"/>
    </source>
</evidence>
<proteinExistence type="inferred from homology"/>
<evidence type="ECO:0000256" key="1">
    <source>
        <dbReference type="ARBA" id="ARBA00022714"/>
    </source>
</evidence>
<sequence>MPQQIEDVIERIGGLKALDGISGTAGGWVQRATRSGAVKNALSGTWLGHPLHPVLSDLPIGAWIMASTLDVTAGRTGATSARRLVGVGLIATLPTAAAGASDWSDAYGATQRVGFVHAVSNAAATALQAASWVARRRGRHRTGVALSGVGLGITVCAAYLGGYLTLVRGMGVNHTAFQEPVTDWTDVAALSALGDGKPLRVTPGGVPVVLVRHEGAVYALSATCTHAGGPLDEGKVAHDGCLICPWHGSVFRLEDGKAMRGPASVDEPSWEVKVDDGRIYVRSATA</sequence>
<dbReference type="Pfam" id="PF09990">
    <property type="entry name" value="DUF2231"/>
    <property type="match status" value="1"/>
</dbReference>
<evidence type="ECO:0000256" key="4">
    <source>
        <dbReference type="ARBA" id="ARBA00023014"/>
    </source>
</evidence>
<keyword evidence="1" id="KW-0001">2Fe-2S</keyword>
<keyword evidence="7" id="KW-0472">Membrane</keyword>
<dbReference type="Pfam" id="PF00355">
    <property type="entry name" value="Rieske"/>
    <property type="match status" value="1"/>
</dbReference>
<gene>
    <name evidence="9" type="ORF">C4B68_02975</name>
</gene>
<keyword evidence="2" id="KW-0479">Metal-binding</keyword>
<dbReference type="PANTHER" id="PTHR21496:SF0">
    <property type="entry name" value="RIESKE DOMAIN-CONTAINING PROTEIN"/>
    <property type="match status" value="1"/>
</dbReference>
<evidence type="ECO:0000256" key="3">
    <source>
        <dbReference type="ARBA" id="ARBA00023004"/>
    </source>
</evidence>
<evidence type="ECO:0000256" key="5">
    <source>
        <dbReference type="ARBA" id="ARBA00034078"/>
    </source>
</evidence>
<keyword evidence="10" id="KW-1185">Reference proteome</keyword>
<comment type="similarity">
    <text evidence="6">Belongs to the bacterial ring-hydroxylating dioxygenase ferredoxin component family.</text>
</comment>
<feature type="domain" description="Rieske" evidence="8">
    <location>
        <begin position="185"/>
        <end position="281"/>
    </location>
</feature>
<dbReference type="PANTHER" id="PTHR21496">
    <property type="entry name" value="FERREDOXIN-RELATED"/>
    <property type="match status" value="1"/>
</dbReference>
<dbReference type="InterPro" id="IPR019251">
    <property type="entry name" value="DUF2231_TM"/>
</dbReference>
<evidence type="ECO:0000313" key="10">
    <source>
        <dbReference type="Proteomes" id="UP000238413"/>
    </source>
</evidence>
<dbReference type="InterPro" id="IPR036922">
    <property type="entry name" value="Rieske_2Fe-2S_sf"/>
</dbReference>
<name>A0ABN5HZZ8_9ACTN</name>
<accession>A0ABN5HZZ8</accession>